<organism evidence="3">
    <name type="scientific">Phaffia rhodozyma</name>
    <name type="common">Yeast</name>
    <name type="synonym">Xanthophyllomyces dendrorhous</name>
    <dbReference type="NCBI Taxonomy" id="264483"/>
    <lineage>
        <taxon>Eukaryota</taxon>
        <taxon>Fungi</taxon>
        <taxon>Dikarya</taxon>
        <taxon>Basidiomycota</taxon>
        <taxon>Agaricomycotina</taxon>
        <taxon>Tremellomycetes</taxon>
        <taxon>Cystofilobasidiales</taxon>
        <taxon>Mrakiaceae</taxon>
        <taxon>Phaffia</taxon>
    </lineage>
</organism>
<sequence length="308" mass="32805">MRSPILALSLISTLTLSPAVLAFVGTSPLVAWSSDSTLSGLQSLEQAVEAKGPIVSASSVFDELLSGDELCGLKGVLVISQESLHASDLRSTPLLSPFLKTSSLSIPYVASGSVDRLEASIQSLSRSCGARVDTLKAGESITDLKPLEMDRSMRLVQVMAKREEIEGESRETMLAWEDALLAPMVKSFLEAYPDSHLVVLTGHPAVGEMAAVQAERRQESTLEVPSEDYSNLVAPFKGNGNHSTGEKTALLARYDITSTSILTMLGVSFGILIPILGFGIMALTSVSVPPRMDNVKGIQTVTADKKNQ</sequence>
<dbReference type="EMBL" id="LN483142">
    <property type="protein sequence ID" value="CED83118.1"/>
    <property type="molecule type" value="Genomic_DNA"/>
</dbReference>
<keyword evidence="1" id="KW-1133">Transmembrane helix</keyword>
<keyword evidence="1" id="KW-0812">Transmembrane</keyword>
<feature type="signal peptide" evidence="2">
    <location>
        <begin position="1"/>
        <end position="22"/>
    </location>
</feature>
<feature type="transmembrane region" description="Helical" evidence="1">
    <location>
        <begin position="261"/>
        <end position="283"/>
    </location>
</feature>
<accession>A0A0F7SST0</accession>
<reference evidence="3" key="1">
    <citation type="submission" date="2014-08" db="EMBL/GenBank/DDBJ databases">
        <authorList>
            <person name="Sharma Rahul"/>
            <person name="Thines Marco"/>
        </authorList>
    </citation>
    <scope>NUCLEOTIDE SEQUENCE</scope>
</reference>
<evidence type="ECO:0000256" key="1">
    <source>
        <dbReference type="SAM" id="Phobius"/>
    </source>
</evidence>
<evidence type="ECO:0000313" key="3">
    <source>
        <dbReference type="EMBL" id="CED83118.1"/>
    </source>
</evidence>
<keyword evidence="2" id="KW-0732">Signal</keyword>
<evidence type="ECO:0000256" key="2">
    <source>
        <dbReference type="SAM" id="SignalP"/>
    </source>
</evidence>
<protein>
    <recommendedName>
        <fullName evidence="4">Protein BIG1</fullName>
    </recommendedName>
</protein>
<feature type="chain" id="PRO_5002522128" description="Protein BIG1" evidence="2">
    <location>
        <begin position="23"/>
        <end position="308"/>
    </location>
</feature>
<dbReference type="AlphaFoldDB" id="A0A0F7SST0"/>
<keyword evidence="1" id="KW-0472">Membrane</keyword>
<proteinExistence type="predicted"/>
<evidence type="ECO:0008006" key="4">
    <source>
        <dbReference type="Google" id="ProtNLM"/>
    </source>
</evidence>
<name>A0A0F7SST0_PHARH</name>